<dbReference type="EnsemblMetazoa" id="AMIN007380-RA">
    <property type="protein sequence ID" value="AMIN007380-PA"/>
    <property type="gene ID" value="AMIN007380"/>
</dbReference>
<evidence type="ECO:0000256" key="2">
    <source>
        <dbReference type="SAM" id="SignalP"/>
    </source>
</evidence>
<dbReference type="CDD" id="cd00037">
    <property type="entry name" value="CLECT"/>
    <property type="match status" value="1"/>
</dbReference>
<dbReference type="InterPro" id="IPR018378">
    <property type="entry name" value="C-type_lectin_CS"/>
</dbReference>
<accession>A0A182WAK2</accession>
<organism evidence="4 5">
    <name type="scientific">Anopheles minimus</name>
    <dbReference type="NCBI Taxonomy" id="112268"/>
    <lineage>
        <taxon>Eukaryota</taxon>
        <taxon>Metazoa</taxon>
        <taxon>Ecdysozoa</taxon>
        <taxon>Arthropoda</taxon>
        <taxon>Hexapoda</taxon>
        <taxon>Insecta</taxon>
        <taxon>Pterygota</taxon>
        <taxon>Neoptera</taxon>
        <taxon>Endopterygota</taxon>
        <taxon>Diptera</taxon>
        <taxon>Nematocera</taxon>
        <taxon>Culicoidea</taxon>
        <taxon>Culicidae</taxon>
        <taxon>Anophelinae</taxon>
        <taxon>Anopheles</taxon>
    </lineage>
</organism>
<keyword evidence="1" id="KW-1015">Disulfide bond</keyword>
<dbReference type="STRING" id="112268.A0A182WAK2"/>
<dbReference type="PROSITE" id="PS00615">
    <property type="entry name" value="C_TYPE_LECTIN_1"/>
    <property type="match status" value="1"/>
</dbReference>
<reference evidence="4" key="2">
    <citation type="submission" date="2020-05" db="UniProtKB">
        <authorList>
            <consortium name="EnsemblMetazoa"/>
        </authorList>
    </citation>
    <scope>IDENTIFICATION</scope>
    <source>
        <strain evidence="4">MINIMUS1</strain>
    </source>
</reference>
<dbReference type="Pfam" id="PF00059">
    <property type="entry name" value="Lectin_C"/>
    <property type="match status" value="1"/>
</dbReference>
<protein>
    <recommendedName>
        <fullName evidence="3">C-type lectin domain-containing protein</fullName>
    </recommendedName>
</protein>
<feature type="domain" description="C-type lectin" evidence="3">
    <location>
        <begin position="47"/>
        <end position="171"/>
    </location>
</feature>
<evidence type="ECO:0000313" key="4">
    <source>
        <dbReference type="EnsemblMetazoa" id="AMIN007380-PA"/>
    </source>
</evidence>
<dbReference type="PANTHER" id="PTHR45710:SF26">
    <property type="entry name" value="RH26557P"/>
    <property type="match status" value="1"/>
</dbReference>
<dbReference type="PANTHER" id="PTHR45710">
    <property type="entry name" value="C-TYPE LECTIN DOMAIN-CONTAINING PROTEIN 180"/>
    <property type="match status" value="1"/>
</dbReference>
<feature type="signal peptide" evidence="2">
    <location>
        <begin position="1"/>
        <end position="24"/>
    </location>
</feature>
<dbReference type="Proteomes" id="UP000075920">
    <property type="component" value="Unassembled WGS sequence"/>
</dbReference>
<keyword evidence="2" id="KW-0732">Signal</keyword>
<evidence type="ECO:0000259" key="3">
    <source>
        <dbReference type="PROSITE" id="PS50041"/>
    </source>
</evidence>
<dbReference type="InterPro" id="IPR016187">
    <property type="entry name" value="CTDL_fold"/>
</dbReference>
<dbReference type="SMART" id="SM00034">
    <property type="entry name" value="CLECT"/>
    <property type="match status" value="1"/>
</dbReference>
<reference evidence="5" key="1">
    <citation type="submission" date="2013-03" db="EMBL/GenBank/DDBJ databases">
        <title>The Genome Sequence of Anopheles minimus MINIMUS1.</title>
        <authorList>
            <consortium name="The Broad Institute Genomics Platform"/>
            <person name="Neafsey D.E."/>
            <person name="Walton C."/>
            <person name="Walker B."/>
            <person name="Young S.K."/>
            <person name="Zeng Q."/>
            <person name="Gargeya S."/>
            <person name="Fitzgerald M."/>
            <person name="Haas B."/>
            <person name="Abouelleil A."/>
            <person name="Allen A.W."/>
            <person name="Alvarado L."/>
            <person name="Arachchi H.M."/>
            <person name="Berlin A.M."/>
            <person name="Chapman S.B."/>
            <person name="Gainer-Dewar J."/>
            <person name="Goldberg J."/>
            <person name="Griggs A."/>
            <person name="Gujja S."/>
            <person name="Hansen M."/>
            <person name="Howarth C."/>
            <person name="Imamovic A."/>
            <person name="Ireland A."/>
            <person name="Larimer J."/>
            <person name="McCowan C."/>
            <person name="Murphy C."/>
            <person name="Pearson M."/>
            <person name="Poon T.W."/>
            <person name="Priest M."/>
            <person name="Roberts A."/>
            <person name="Saif S."/>
            <person name="Shea T."/>
            <person name="Sisk P."/>
            <person name="Sykes S."/>
            <person name="Wortman J."/>
            <person name="Nusbaum C."/>
            <person name="Birren B."/>
        </authorList>
    </citation>
    <scope>NUCLEOTIDE SEQUENCE [LARGE SCALE GENOMIC DNA]</scope>
    <source>
        <strain evidence="5">MINIMUS1</strain>
    </source>
</reference>
<dbReference type="Gene3D" id="3.10.100.10">
    <property type="entry name" value="Mannose-Binding Protein A, subunit A"/>
    <property type="match status" value="1"/>
</dbReference>
<dbReference type="PROSITE" id="PS50041">
    <property type="entry name" value="C_TYPE_LECTIN_2"/>
    <property type="match status" value="1"/>
</dbReference>
<dbReference type="SUPFAM" id="SSF56436">
    <property type="entry name" value="C-type lectin-like"/>
    <property type="match status" value="1"/>
</dbReference>
<dbReference type="AlphaFoldDB" id="A0A182WAK2"/>
<dbReference type="VEuPathDB" id="VectorBase:AMIN007380"/>
<name>A0A182WAK2_9DIPT</name>
<dbReference type="InterPro" id="IPR016186">
    <property type="entry name" value="C-type_lectin-like/link_sf"/>
</dbReference>
<dbReference type="InterPro" id="IPR001304">
    <property type="entry name" value="C-type_lectin-like"/>
</dbReference>
<proteinExistence type="predicted"/>
<feature type="chain" id="PRO_5037608160" description="C-type lectin domain-containing protein" evidence="2">
    <location>
        <begin position="25"/>
        <end position="172"/>
    </location>
</feature>
<keyword evidence="5" id="KW-1185">Reference proteome</keyword>
<evidence type="ECO:0000313" key="5">
    <source>
        <dbReference type="Proteomes" id="UP000075920"/>
    </source>
</evidence>
<sequence>MKLINGIFGGIAVLIIKLIIQTECAVPSTALEMIRQNLCVCPCGNLQGGKLYTVPTIHLNWFEAVAHCNSIGMSIATIKDANERRLLQIYLERSRHNLRTPKKSQLPYWIGANNLASGSGLRWGLSNQEVKSSEWKQAPASNNKSFCVYIQGETMKWVSAPCDTPHQFICEY</sequence>
<evidence type="ECO:0000256" key="1">
    <source>
        <dbReference type="ARBA" id="ARBA00023157"/>
    </source>
</evidence>
<dbReference type="InterPro" id="IPR050828">
    <property type="entry name" value="C-type_lectin/matrix_domain"/>
</dbReference>